<proteinExistence type="predicted"/>
<gene>
    <name evidence="2" type="ORF">SAMN04489798_5726</name>
</gene>
<dbReference type="RefSeq" id="WP_090187173.1">
    <property type="nucleotide sequence ID" value="NZ_LT629705.1"/>
</dbReference>
<evidence type="ECO:0000256" key="1">
    <source>
        <dbReference type="SAM" id="SignalP"/>
    </source>
</evidence>
<keyword evidence="1" id="KW-0732">Signal</keyword>
<sequence length="388" mass="43736">MLKGLLRLAPVAALLIMLGATAHAEDGRRVFTGTLGKMPIVMELETANAENISGRYFYQKYRKDLTLHGIKNGEMLVLDEGEQSYGDKLPLPKIQLHIEPNRLWGDWSNDEGKTLKIELVEAKQTVIPASTLPYLVKLHDSEPYEYRRLQGVQLKRGKTETFNGYSLQWWSEPQTKLTIFEIVSGYTPEARERINQLLMGRLWQEVVGYYECFAGSGGAFYIQTIKPLLITPAVISVDVSTEVNCGGPHPDNSEAPINLDAKTGNSLTLEDVLWVGRGSPLHYEEGNNEQSSGAFNAYFEYRSKEFAPWLVGQLRELYPDQMLPGSDENCAYNEEDHWQFPTWYFTENGIKLGPNFSHAEAPCAYVDWSVLPYNVVKQHPGGVALQLP</sequence>
<dbReference type="EMBL" id="LT629705">
    <property type="protein sequence ID" value="SDP42468.1"/>
    <property type="molecule type" value="Genomic_DNA"/>
</dbReference>
<name>A0A1H0SMK0_9PSED</name>
<protein>
    <recommendedName>
        <fullName evidence="4">DUF3298 domain-containing protein</fullName>
    </recommendedName>
</protein>
<evidence type="ECO:0000313" key="2">
    <source>
        <dbReference type="EMBL" id="SDP42468.1"/>
    </source>
</evidence>
<evidence type="ECO:0000313" key="3">
    <source>
        <dbReference type="Proteomes" id="UP000198827"/>
    </source>
</evidence>
<organism evidence="2 3">
    <name type="scientific">Pseudomonas arsenicoxydans</name>
    <dbReference type="NCBI Taxonomy" id="702115"/>
    <lineage>
        <taxon>Bacteria</taxon>
        <taxon>Pseudomonadati</taxon>
        <taxon>Pseudomonadota</taxon>
        <taxon>Gammaproteobacteria</taxon>
        <taxon>Pseudomonadales</taxon>
        <taxon>Pseudomonadaceae</taxon>
        <taxon>Pseudomonas</taxon>
    </lineage>
</organism>
<evidence type="ECO:0008006" key="4">
    <source>
        <dbReference type="Google" id="ProtNLM"/>
    </source>
</evidence>
<reference evidence="2 3" key="1">
    <citation type="submission" date="2016-10" db="EMBL/GenBank/DDBJ databases">
        <authorList>
            <person name="de Groot N.N."/>
        </authorList>
    </citation>
    <scope>NUCLEOTIDE SEQUENCE [LARGE SCALE GENOMIC DNA]</scope>
    <source>
        <strain evidence="2 3">CECT 7543</strain>
    </source>
</reference>
<feature type="signal peptide" evidence="1">
    <location>
        <begin position="1"/>
        <end position="24"/>
    </location>
</feature>
<dbReference type="OrthoDB" id="7543403at2"/>
<dbReference type="AlphaFoldDB" id="A0A1H0SMK0"/>
<accession>A0A1H0SMK0</accession>
<dbReference type="Proteomes" id="UP000198827">
    <property type="component" value="Chromosome I"/>
</dbReference>
<feature type="chain" id="PRO_5009251516" description="DUF3298 domain-containing protein" evidence="1">
    <location>
        <begin position="25"/>
        <end position="388"/>
    </location>
</feature>